<dbReference type="EMBL" id="CP013195">
    <property type="protein sequence ID" value="ALO48764.1"/>
    <property type="molecule type" value="Genomic_DNA"/>
</dbReference>
<dbReference type="eggNOG" id="COG1470">
    <property type="taxonomic scope" value="Bacteria"/>
</dbReference>
<name>A0A0S2KKE9_9BACT</name>
<evidence type="ECO:0000313" key="2">
    <source>
        <dbReference type="Proteomes" id="UP000056252"/>
    </source>
</evidence>
<protein>
    <submittedName>
        <fullName evidence="1">Uncharacterized protein</fullName>
    </submittedName>
</protein>
<keyword evidence="2" id="KW-1185">Reference proteome</keyword>
<dbReference type="STRING" id="76123.AS203_06455"/>
<dbReference type="InterPro" id="IPR043741">
    <property type="entry name" value="DUF5686"/>
</dbReference>
<dbReference type="AlphaFoldDB" id="A0A0S2KKE9"/>
<accession>A0A0S2KKE9</accession>
<reference evidence="2" key="1">
    <citation type="submission" date="2015-11" db="EMBL/GenBank/DDBJ databases">
        <authorList>
            <person name="Holder M.E."/>
            <person name="Ajami N.J."/>
            <person name="Petrosino J.F."/>
        </authorList>
    </citation>
    <scope>NUCLEOTIDE SEQUENCE [LARGE SCALE GENOMIC DNA]</scope>
    <source>
        <strain evidence="2">F0113</strain>
    </source>
</reference>
<dbReference type="Proteomes" id="UP000056252">
    <property type="component" value="Chromosome"/>
</dbReference>
<dbReference type="KEGG" id="peo:AS203_06455"/>
<gene>
    <name evidence="1" type="ORF">AS203_06455</name>
</gene>
<evidence type="ECO:0000313" key="1">
    <source>
        <dbReference type="EMBL" id="ALO48764.1"/>
    </source>
</evidence>
<dbReference type="OrthoDB" id="983143at2"/>
<dbReference type="Pfam" id="PF18939">
    <property type="entry name" value="DUF5686"/>
    <property type="match status" value="2"/>
</dbReference>
<organism evidence="1 2">
    <name type="scientific">Hoylesella enoeca</name>
    <dbReference type="NCBI Taxonomy" id="76123"/>
    <lineage>
        <taxon>Bacteria</taxon>
        <taxon>Pseudomonadati</taxon>
        <taxon>Bacteroidota</taxon>
        <taxon>Bacteroidia</taxon>
        <taxon>Bacteroidales</taxon>
        <taxon>Prevotellaceae</taxon>
        <taxon>Hoylesella</taxon>
    </lineage>
</organism>
<sequence length="678" mass="80006">MSIQCKRIFGITLVALIWVIGMAAKIRPDTLMIRRIYNYPQTVDTTGLYHSYTYSYRRHTIHVRKRNFTLLAVPSMYFIAHGDNRKYISEAYDKITFNGQRQFNTQRMITLTTIPHHRKTMPTLLKYLTPQIYNETIIENHLLSPFNRHNHVFYRYKVTFLLNGTARVSFKPRQNNTQLIRGMALVDYATGRVNEMTFSGEYDMINFTLHLIMGETKRKSLLPEKCELSCNFKFIGNLTEAKYIAYYGLPKILPDSIVDSDDIALMKQVRPDTLDHEEQTIYDQYYEMAARKSAAPVVEKKKNKLKTIFWDIIGDHLVNRIKSNFGDKDQGYIRINPIANPLYMGYSHRRGITYKFNIRSSYNFSDNSELWGVFKAGYSFKQHQFYMRVPMIYYYNKHHNGFLQLEFNNGDRINNTSVSDHIEDNDRTRDYKPHLNTFKDMSLRVVNNYDISDKFGFQIGFILHRRTALNKAAFEQAGLTFRYRSFAPVVELEYRPFGWKGPILTLDYERSIRGSRQENTAYERWEIDGQYIRNMSRLQCLSLRLGTGFYTWKDHNSCFLDFANFRENNIPGGWNDEWSGEFELLSSKWYNESKYYVRANATYESPLLITSRLPWVGHFIETERIYVSALSVKQLHPYFELGYGFTTRLFSVGMFVANRNGKFSGFGCRFGLELFRHW</sequence>
<proteinExistence type="predicted"/>
<dbReference type="RefSeq" id="WP_060544306.1">
    <property type="nucleotide sequence ID" value="NZ_CP013195.1"/>
</dbReference>